<feature type="domain" description="Outer membrane protein assembly factor BamE" evidence="4">
    <location>
        <begin position="36"/>
        <end position="111"/>
    </location>
</feature>
<dbReference type="AlphaFoldDB" id="A0A099F0C0"/>
<feature type="signal peptide" evidence="3">
    <location>
        <begin position="1"/>
        <end position="26"/>
    </location>
</feature>
<comment type="caution">
    <text evidence="5">The sequence shown here is derived from an EMBL/GenBank/DDBJ whole genome shotgun (WGS) entry which is preliminary data.</text>
</comment>
<dbReference type="Gene3D" id="3.30.1450.10">
    <property type="match status" value="1"/>
</dbReference>
<evidence type="ECO:0000313" key="5">
    <source>
        <dbReference type="EMBL" id="KGJ03582.1"/>
    </source>
</evidence>
<dbReference type="STRING" id="376733.SAMN04487972_11979"/>
<sequence length="158" mass="17199">MRDRVTMKISRRQIVALALAAPLGLAACTATYRNHGYVPPDEELAQVVVGQTSLGELEGLIGRPSAQGLLTGSAWYYVGSRWRFYGPREPQEIDRQVVAISFDESGTVANIERFGLERGQVVVLSRRVTDSGITSIGLIRQLLGNVGRVQAGELLSET</sequence>
<evidence type="ECO:0000256" key="3">
    <source>
        <dbReference type="SAM" id="SignalP"/>
    </source>
</evidence>
<feature type="chain" id="PRO_5001954277" evidence="3">
    <location>
        <begin position="27"/>
        <end position="158"/>
    </location>
</feature>
<keyword evidence="1 3" id="KW-0732">Signal</keyword>
<name>A0A099F0C0_9RHOB</name>
<accession>A0A099F0C0</accession>
<organism evidence="5 6">
    <name type="scientific">Paracoccus halophilus</name>
    <dbReference type="NCBI Taxonomy" id="376733"/>
    <lineage>
        <taxon>Bacteria</taxon>
        <taxon>Pseudomonadati</taxon>
        <taxon>Pseudomonadota</taxon>
        <taxon>Alphaproteobacteria</taxon>
        <taxon>Rhodobacterales</taxon>
        <taxon>Paracoccaceae</taxon>
        <taxon>Paracoccus</taxon>
    </lineage>
</organism>
<dbReference type="InterPro" id="IPR007450">
    <property type="entry name" value="BamE_dom"/>
</dbReference>
<dbReference type="EMBL" id="JRKN01000019">
    <property type="protein sequence ID" value="KGJ03582.1"/>
    <property type="molecule type" value="Genomic_DNA"/>
</dbReference>
<proteinExistence type="predicted"/>
<evidence type="ECO:0000313" key="6">
    <source>
        <dbReference type="Proteomes" id="UP000029846"/>
    </source>
</evidence>
<keyword evidence="6" id="KW-1185">Reference proteome</keyword>
<evidence type="ECO:0000256" key="1">
    <source>
        <dbReference type="ARBA" id="ARBA00022729"/>
    </source>
</evidence>
<dbReference type="GO" id="GO:0019867">
    <property type="term" value="C:outer membrane"/>
    <property type="evidence" value="ECO:0007669"/>
    <property type="project" value="InterPro"/>
</dbReference>
<dbReference type="InterPro" id="IPR037873">
    <property type="entry name" value="BamE-like"/>
</dbReference>
<dbReference type="Proteomes" id="UP000029846">
    <property type="component" value="Unassembled WGS sequence"/>
</dbReference>
<protein>
    <submittedName>
        <fullName evidence="5">SmpA/OmlA</fullName>
    </submittedName>
</protein>
<evidence type="ECO:0000259" key="4">
    <source>
        <dbReference type="Pfam" id="PF04355"/>
    </source>
</evidence>
<gene>
    <name evidence="5" type="ORF">IT41_13260</name>
</gene>
<evidence type="ECO:0000256" key="2">
    <source>
        <dbReference type="ARBA" id="ARBA00023136"/>
    </source>
</evidence>
<dbReference type="Pfam" id="PF04355">
    <property type="entry name" value="BamE"/>
    <property type="match status" value="1"/>
</dbReference>
<reference evidence="5 6" key="1">
    <citation type="submission" date="2014-09" db="EMBL/GenBank/DDBJ databases">
        <authorList>
            <person name="McGinnis J.M."/>
            <person name="Wolfgang W.J."/>
        </authorList>
    </citation>
    <scope>NUCLEOTIDE SEQUENCE [LARGE SCALE GENOMIC DNA]</scope>
    <source>
        <strain evidence="5 6">JCM 14014</strain>
    </source>
</reference>
<keyword evidence="2" id="KW-0472">Membrane</keyword>
<reference evidence="5 6" key="2">
    <citation type="submission" date="2014-10" db="EMBL/GenBank/DDBJ databases">
        <title>Paracoccus sanguinis sp. nov., isolated from clinical specimens of New York State patients.</title>
        <authorList>
            <person name="Mingle L.A."/>
            <person name="Cole J.A."/>
            <person name="Lapierre P."/>
            <person name="Musser K.A."/>
        </authorList>
    </citation>
    <scope>NUCLEOTIDE SEQUENCE [LARGE SCALE GENOMIC DNA]</scope>
    <source>
        <strain evidence="5 6">JCM 14014</strain>
    </source>
</reference>
<dbReference type="eggNOG" id="COG2913">
    <property type="taxonomic scope" value="Bacteria"/>
</dbReference>
<dbReference type="PROSITE" id="PS51257">
    <property type="entry name" value="PROKAR_LIPOPROTEIN"/>
    <property type="match status" value="1"/>
</dbReference>